<evidence type="ECO:0000256" key="2">
    <source>
        <dbReference type="ARBA" id="ARBA00022448"/>
    </source>
</evidence>
<evidence type="ECO:0000256" key="4">
    <source>
        <dbReference type="ARBA" id="ARBA00022840"/>
    </source>
</evidence>
<dbReference type="Pfam" id="PF00005">
    <property type="entry name" value="ABC_tran"/>
    <property type="match status" value="1"/>
</dbReference>
<evidence type="ECO:0000313" key="7">
    <source>
        <dbReference type="EMBL" id="SFE71076.1"/>
    </source>
</evidence>
<evidence type="ECO:0000313" key="8">
    <source>
        <dbReference type="Proteomes" id="UP000325289"/>
    </source>
</evidence>
<dbReference type="RefSeq" id="WP_223163143.1">
    <property type="nucleotide sequence ID" value="NZ_FOMS01000014.1"/>
</dbReference>
<dbReference type="InterPro" id="IPR003593">
    <property type="entry name" value="AAA+_ATPase"/>
</dbReference>
<dbReference type="PROSITE" id="PS00211">
    <property type="entry name" value="ABC_TRANSPORTER_1"/>
    <property type="match status" value="1"/>
</dbReference>
<keyword evidence="3" id="KW-0547">Nucleotide-binding</keyword>
<keyword evidence="5" id="KW-0029">Amino-acid transport</keyword>
<dbReference type="InterPro" id="IPR003439">
    <property type="entry name" value="ABC_transporter-like_ATP-bd"/>
</dbReference>
<dbReference type="PROSITE" id="PS50893">
    <property type="entry name" value="ABC_TRANSPORTER_2"/>
    <property type="match status" value="1"/>
</dbReference>
<dbReference type="InterPro" id="IPR052156">
    <property type="entry name" value="BCAA_Transport_ATP-bd_LivF"/>
</dbReference>
<proteinExistence type="inferred from homology"/>
<dbReference type="GO" id="GO:0015658">
    <property type="term" value="F:branched-chain amino acid transmembrane transporter activity"/>
    <property type="evidence" value="ECO:0007669"/>
    <property type="project" value="TreeGrafter"/>
</dbReference>
<dbReference type="PANTHER" id="PTHR43820:SF5">
    <property type="entry name" value="HIGH-AFFINITY BRANCHED-CHAIN AMINO ACID TRANSPORT ATP-BINDING PROTEIN"/>
    <property type="match status" value="1"/>
</dbReference>
<dbReference type="InterPro" id="IPR027417">
    <property type="entry name" value="P-loop_NTPase"/>
</dbReference>
<accession>A0A1I2CS00</accession>
<evidence type="ECO:0000259" key="6">
    <source>
        <dbReference type="PROSITE" id="PS50893"/>
    </source>
</evidence>
<dbReference type="GO" id="GO:0005524">
    <property type="term" value="F:ATP binding"/>
    <property type="evidence" value="ECO:0007669"/>
    <property type="project" value="UniProtKB-KW"/>
</dbReference>
<comment type="similarity">
    <text evidence="1">Belongs to the ABC transporter superfamily.</text>
</comment>
<dbReference type="AlphaFoldDB" id="A0A1I2CS00"/>
<dbReference type="Proteomes" id="UP000325289">
    <property type="component" value="Unassembled WGS sequence"/>
</dbReference>
<dbReference type="SUPFAM" id="SSF52540">
    <property type="entry name" value="P-loop containing nucleoside triphosphate hydrolases"/>
    <property type="match status" value="1"/>
</dbReference>
<dbReference type="InterPro" id="IPR017871">
    <property type="entry name" value="ABC_transporter-like_CS"/>
</dbReference>
<dbReference type="GO" id="GO:0016887">
    <property type="term" value="F:ATP hydrolysis activity"/>
    <property type="evidence" value="ECO:0007669"/>
    <property type="project" value="InterPro"/>
</dbReference>
<reference evidence="7 8" key="1">
    <citation type="submission" date="2016-10" db="EMBL/GenBank/DDBJ databases">
        <authorList>
            <person name="Varghese N."/>
            <person name="Submissions S."/>
        </authorList>
    </citation>
    <scope>NUCLEOTIDE SEQUENCE [LARGE SCALE GENOMIC DNA]</scope>
    <source>
        <strain evidence="8">YIM D21,KCTC 23444,ACCC 10710</strain>
    </source>
</reference>
<evidence type="ECO:0000256" key="1">
    <source>
        <dbReference type="ARBA" id="ARBA00005417"/>
    </source>
</evidence>
<organism evidence="7 8">
    <name type="scientific">Roseivivax sediminis</name>
    <dbReference type="NCBI Taxonomy" id="936889"/>
    <lineage>
        <taxon>Bacteria</taxon>
        <taxon>Pseudomonadati</taxon>
        <taxon>Pseudomonadota</taxon>
        <taxon>Alphaproteobacteria</taxon>
        <taxon>Rhodobacterales</taxon>
        <taxon>Roseobacteraceae</taxon>
        <taxon>Roseivivax</taxon>
    </lineage>
</organism>
<feature type="domain" description="ABC transporter" evidence="6">
    <location>
        <begin position="9"/>
        <end position="238"/>
    </location>
</feature>
<evidence type="ECO:0000256" key="5">
    <source>
        <dbReference type="ARBA" id="ARBA00022970"/>
    </source>
</evidence>
<dbReference type="Gene3D" id="3.40.50.300">
    <property type="entry name" value="P-loop containing nucleotide triphosphate hydrolases"/>
    <property type="match status" value="1"/>
</dbReference>
<dbReference type="SMART" id="SM00382">
    <property type="entry name" value="AAA"/>
    <property type="match status" value="1"/>
</dbReference>
<protein>
    <submittedName>
        <fullName evidence="7">Amino acid/amide ABC transporter ATP-binding protein 2, HAAT family</fullName>
    </submittedName>
</protein>
<dbReference type="PANTHER" id="PTHR43820">
    <property type="entry name" value="HIGH-AFFINITY BRANCHED-CHAIN AMINO ACID TRANSPORT ATP-BINDING PROTEIN LIVF"/>
    <property type="match status" value="1"/>
</dbReference>
<sequence length="239" mass="25796">MYISDAMQLEVDGLTSGYGGITVLEGLTLAVAEGELVGILGHNGMGKTTLMRSLIGAVPARAGRLSFMGTDITNLPPHRRNQLGIGYVPQGREIIKGLSVKENLLLGQAAHRGASEYDRTLALFPELVELLERPGSRLSGGQQQLLALARCLMGRPRLLLLDEPTEGIQPSIVSDIAQKLRHLRSELGLTIIVVEQNLDFLCSIADRSIVLRGGRIVADLRGAAVPDRDEIEQHLLINA</sequence>
<evidence type="ECO:0000256" key="3">
    <source>
        <dbReference type="ARBA" id="ARBA00022741"/>
    </source>
</evidence>
<keyword evidence="2" id="KW-0813">Transport</keyword>
<keyword evidence="8" id="KW-1185">Reference proteome</keyword>
<gene>
    <name evidence="7" type="ORF">SAMN04515678_11460</name>
</gene>
<dbReference type="CDD" id="cd03224">
    <property type="entry name" value="ABC_TM1139_LivF_branched"/>
    <property type="match status" value="1"/>
</dbReference>
<dbReference type="EMBL" id="FOMS01000014">
    <property type="protein sequence ID" value="SFE71076.1"/>
    <property type="molecule type" value="Genomic_DNA"/>
</dbReference>
<keyword evidence="4 7" id="KW-0067">ATP-binding</keyword>
<dbReference type="GO" id="GO:0015807">
    <property type="term" value="P:L-amino acid transport"/>
    <property type="evidence" value="ECO:0007669"/>
    <property type="project" value="TreeGrafter"/>
</dbReference>
<name>A0A1I2CS00_9RHOB</name>